<name>A0A914W336_9BILA</name>
<proteinExistence type="predicted"/>
<dbReference type="PROSITE" id="PS51192">
    <property type="entry name" value="HELICASE_ATP_BIND_1"/>
    <property type="match status" value="1"/>
</dbReference>
<dbReference type="InterPro" id="IPR048686">
    <property type="entry name" value="SHPRH_helical_1st"/>
</dbReference>
<accession>A0A914W336</accession>
<evidence type="ECO:0000259" key="1">
    <source>
        <dbReference type="PROSITE" id="PS51192"/>
    </source>
</evidence>
<dbReference type="GO" id="GO:0005524">
    <property type="term" value="F:ATP binding"/>
    <property type="evidence" value="ECO:0007669"/>
    <property type="project" value="InterPro"/>
</dbReference>
<dbReference type="PANTHER" id="PTHR45865:SF1">
    <property type="entry name" value="E3 UBIQUITIN-PROTEIN LIGASE SHPRH"/>
    <property type="match status" value="1"/>
</dbReference>
<dbReference type="AlphaFoldDB" id="A0A914W336"/>
<dbReference type="Pfam" id="PF00176">
    <property type="entry name" value="SNF2-rel_dom"/>
    <property type="match status" value="1"/>
</dbReference>
<dbReference type="Pfam" id="PF21325">
    <property type="entry name" value="SHPRH_helical-1st"/>
    <property type="match status" value="1"/>
</dbReference>
<dbReference type="InterPro" id="IPR014001">
    <property type="entry name" value="Helicase_ATP-bd"/>
</dbReference>
<keyword evidence="2" id="KW-1185">Reference proteome</keyword>
<protein>
    <submittedName>
        <fullName evidence="3">Helicase ATP-binding domain-containing protein</fullName>
    </submittedName>
</protein>
<dbReference type="PANTHER" id="PTHR45865">
    <property type="entry name" value="E3 UBIQUITIN-PROTEIN LIGASE SHPRH FAMILY MEMBER"/>
    <property type="match status" value="1"/>
</dbReference>
<dbReference type="GO" id="GO:0006974">
    <property type="term" value="P:DNA damage response"/>
    <property type="evidence" value="ECO:0007669"/>
    <property type="project" value="TreeGrafter"/>
</dbReference>
<dbReference type="SMART" id="SM00487">
    <property type="entry name" value="DEXDc"/>
    <property type="match status" value="1"/>
</dbReference>
<dbReference type="FunFam" id="3.40.50.10810:FF:000013">
    <property type="entry name" value="E3 ubiquitin-protein ligase SHPRH isoform X2"/>
    <property type="match status" value="1"/>
</dbReference>
<dbReference type="InterPro" id="IPR027417">
    <property type="entry name" value="P-loop_NTPase"/>
</dbReference>
<dbReference type="Gene3D" id="3.40.50.10810">
    <property type="entry name" value="Tandem AAA-ATPase domain"/>
    <property type="match status" value="2"/>
</dbReference>
<dbReference type="GO" id="GO:0000209">
    <property type="term" value="P:protein polyubiquitination"/>
    <property type="evidence" value="ECO:0007669"/>
    <property type="project" value="TreeGrafter"/>
</dbReference>
<evidence type="ECO:0000313" key="3">
    <source>
        <dbReference type="WBParaSite" id="PSAMB.scaffold2921size20558.g19630.t1"/>
    </source>
</evidence>
<dbReference type="WBParaSite" id="PSAMB.scaffold2921size20558.g19630.t1">
    <property type="protein sequence ID" value="PSAMB.scaffold2921size20558.g19630.t1"/>
    <property type="gene ID" value="PSAMB.scaffold2921size20558.g19630"/>
</dbReference>
<dbReference type="GO" id="GO:0005634">
    <property type="term" value="C:nucleus"/>
    <property type="evidence" value="ECO:0007669"/>
    <property type="project" value="TreeGrafter"/>
</dbReference>
<sequence length="1029" mass="116825">MVRKKVAASRLAADEQVAKSWSSAEANNNGLLIDNDEGEVSRNVELDEKHAEDTEDCESFQSDHARISVSVNLAPPIEEVCAHHLGIFELSFAGNDSATKNFRTFLEEDAVKLTMAWSSPEPTLDECGWLIAAGKAVQVKVGRRARQNVERKYARIRFTDEQSLLLPALKKCSKLFALWSSFPASPHCIRIAVGVQRNAFDQDAIFGSQAAVDSINAVMAFFFSEQLRNIPRFDTQEWFRESLEQFYASLKQHWKKVKAPLSNRDPQHADLVPLLRPYQREAVQWMIERENNPGLPFGPWVLADKFARITPTNGEPFYYSPVVGSFLVDKPRHPTILPGGILADEMGLGKTVEVIAVMLNNPRDRQSISNQTSSDHHQNEIESVLNELISHVVATVDGRAGLRSPMRRDRKRMSAYICYDAPKEAPSTSKRRRTAPAHSVAEVQCISCKKWSIREKVGWNLFASDDELYTCPTCVVAQDPIPGKATLIVSPSTICHQWYEELKRHVGGRRDFKIDVYRGLSVDGFKHPLYLAQCDVVICSYETLRGELNFVNLNERMTLRRPKVYRIAPSPLTAVNFWRICLDEAQMVESSSSQAAAMCLELNAVNRWCVTGTPIHKSIGELHGLITFLGVEPYYVKAWWERMIWLPYINKDWTPLLDLMARMLWRNTKADVHDQLNIPVQLERTTWLQFSPIEEQFYRQTADVCSVNAARVFSRYDDYSLKLFELSRQAVDELMRPLLSLRRCTVHPTIRNNGRLVLTGVKRNITQAELLEEMVKSTKRECEESHRRIVLGLNGLAGCAWLVGEMASAADYYRQALRSIKEHEGAEKFRTDPLQQIHAMHNLMELLKREEGGVPAACADDQLPDQLAARRQQYLSESCTAFRSASNKLSAIEEKRLVKEEQFGECDGWVAEQVSQAERHQIDGEMTAFVRQTLMEKQGNLPNIKLIFRNGRGLSLAADNRWQELKSGREQLAAAVKEMEGFDFDCEELLQTVVTCHLRPFGGLEHVLHRLVDISSCTFTTEHTCVVSV</sequence>
<dbReference type="Proteomes" id="UP000887566">
    <property type="component" value="Unplaced"/>
</dbReference>
<evidence type="ECO:0000313" key="2">
    <source>
        <dbReference type="Proteomes" id="UP000887566"/>
    </source>
</evidence>
<dbReference type="InterPro" id="IPR052583">
    <property type="entry name" value="ATP-helicase/E3_Ub-Ligase"/>
</dbReference>
<dbReference type="SUPFAM" id="SSF52540">
    <property type="entry name" value="P-loop containing nucleoside triphosphate hydrolases"/>
    <property type="match status" value="1"/>
</dbReference>
<dbReference type="InterPro" id="IPR038718">
    <property type="entry name" value="SNF2-like_sf"/>
</dbReference>
<dbReference type="InterPro" id="IPR000330">
    <property type="entry name" value="SNF2_N"/>
</dbReference>
<organism evidence="2 3">
    <name type="scientific">Plectus sambesii</name>
    <dbReference type="NCBI Taxonomy" id="2011161"/>
    <lineage>
        <taxon>Eukaryota</taxon>
        <taxon>Metazoa</taxon>
        <taxon>Ecdysozoa</taxon>
        <taxon>Nematoda</taxon>
        <taxon>Chromadorea</taxon>
        <taxon>Plectida</taxon>
        <taxon>Plectina</taxon>
        <taxon>Plectoidea</taxon>
        <taxon>Plectidae</taxon>
        <taxon>Plectus</taxon>
    </lineage>
</organism>
<reference evidence="3" key="1">
    <citation type="submission" date="2022-11" db="UniProtKB">
        <authorList>
            <consortium name="WormBaseParasite"/>
        </authorList>
    </citation>
    <scope>IDENTIFICATION</scope>
</reference>
<dbReference type="GO" id="GO:0061630">
    <property type="term" value="F:ubiquitin protein ligase activity"/>
    <property type="evidence" value="ECO:0007669"/>
    <property type="project" value="TreeGrafter"/>
</dbReference>
<dbReference type="CDD" id="cd18070">
    <property type="entry name" value="DEXQc_SHPRH"/>
    <property type="match status" value="1"/>
</dbReference>
<feature type="domain" description="Helicase ATP-binding" evidence="1">
    <location>
        <begin position="475"/>
        <end position="632"/>
    </location>
</feature>